<feature type="domain" description="Peptidase M60" evidence="2">
    <location>
        <begin position="1600"/>
        <end position="1795"/>
    </location>
</feature>
<evidence type="ECO:0000313" key="4">
    <source>
        <dbReference type="Proteomes" id="UP000017081"/>
    </source>
</evidence>
<dbReference type="RefSeq" id="WP_023050221.1">
    <property type="nucleotide sequence ID" value="NZ_KI518159.1"/>
</dbReference>
<sequence>MSSEITFIRNGNAPSSNNFNLKLSSNSIIKNLIIESQNNIFPEELNLEFKDFIGNDITLRAKRLREMGNIQEWEVDPVLTDLVKVKIGESEASIINVTPVLTDIKPYYAQSDIDTRIPQSDFEITRVDNGIEVELKNSKIIDRIKLKREPINLEIFYSPGEGQSWISLTNIPISGTLKIHPVMVKKFLLTGEGNTQLSKEEIEIFMFNYLSVEIENLFLNDEYTELKPEVTIDYIIELQKKTSLTQEYIDKLSTARDILIGGMMGEIIEYIGNDFKVVESFNFLTEENIYRVRANYVDRYGNEKTIETENISEDKIVMFEKFYAKDITFTIFASAEITNVQITEIELNQDEYYAQSDIDTRVDKNNLLASSGCGVYGGLEADRAIDGNEATNFHSNAYTDIGYGDFYLKNSSPKVIDRINILTRPNSLGRIDNYKILYKERSTEEWLEIGESINEGISGNWRNVKFNPVLASEVCIRVTKSNDNFVIIYEMDIFKYNKLSDMLRDLFIDDECTQLKESVTLEQLDEIESRLGITEEYINLFREAKTLYVNRLLPHKFEIEIEKKSVIKTLRLTDIGRVLKGEIRYTDSHEYEKLSNSVEISTIGLETVLEFENIYSKNFELSLYGAIEQGSEFNIEVVEIPQDEFYASEDIDVRVDKTTMLAKSLCGQYSNNAPRYAIDNDINTTFHSADYRSYGTGEYGDFILELDLPKVINRVKFQTRPSHNGRIKAYEILYRTKNNEEWKKVFEQLTEQSGDFREAVFKPVLASEICIRVTNGHNYFVVFYEIDLFKYNTIEERIANLFTDETQNIIKDSITLEDIETLEEGLITESYINTLKKAKELYIESLIPEEFEISLNEDTILDEIQFVCEQRILKVCLAYENSLGEERIIRCNPLIDEENVTLNFRKILTKKAKILIYGADRVYKIKNNSYMLSEFCFNEDVDTRVKFEDLQVSSNTEDSSYPLTNMFDGNLDTRFHSRNYSEYAQINLKLNREYLIDRLRLISFRSNTSGLINRFKVLVKDLNQENGWIEFGTYNVDSYKNEWLMVENKPYLTDEICIRVEDSVNKWAIINELELFIYNLLEDEINNIFEDSTFETLKSNVEYEDILSLERRCSLTESYKEKVKKAKEIYLKRIEPICFEIKNNSYEVLNKLEILFREEADYIYDIRVYFKNNFGQLEEIEKKTIDSNENGKINVQFAEVFTEEIKVEIYIDEYEKWKVNCIHLAQVEQEIYYNLTDISNNYPIEKVGIQSTCGYPDAVVSMVDGDINTYYHSQGLGEIFFTFEEKKVIENFTFISRHANGSNGVVYKATLYFRNEENGSWKLLHIHETDSPVRGENIISFNPTLVKEICIKFERTQASVVVLNDVKFTIYNKLIENIGNLFEDKVLYKSLSRGVKLSTIEKFKEKVSTNKGLLAKLYIAESILKNKNELPFETYKIKSIPQDTNYYFGPLKTNGTGDISLTPYYILPNRDYAFICSKDLNAHIILRENKPQAEHSFLLKKGLNIINLGELTGQLVLTGSRKEEIELYSLNEKNALIYRYGITKEEEFYKTPDNTTLIENRDGVKLNSNLAYVEGRNFIGAVKFDWLKSNIAEGTLNQRIEITDEFLDFLYYIDNSNSHFNNSIPYKRVMWIGVSENNPHAGGAFVGGYTAYSGGSHDILNASLRNFASSWVVGHEVGHEMDVNNYHMGLFGEVSNNWYANEARIEYTNSVRENVYDQLKILETSTESIFNINVFAVLAFWYKFRLYYGEGDFFVKMHKYMQAIETSSTEDISGKLATYVTKIVKRDASDYFIKHGFTLTQEAIDYCNTYPKFTKDIALINWDNQNEFREEEKRTFNSNYRNNI</sequence>
<feature type="domain" description="F5/8 type C" evidence="1">
    <location>
        <begin position="952"/>
        <end position="1072"/>
    </location>
</feature>
<dbReference type="Gene3D" id="2.60.120.260">
    <property type="entry name" value="Galactose-binding domain-like"/>
    <property type="match status" value="4"/>
</dbReference>
<protein>
    <recommendedName>
        <fullName evidence="5">F5/8 type C domain protein</fullName>
    </recommendedName>
</protein>
<name>U7VCZ0_9FUSO</name>
<evidence type="ECO:0000259" key="1">
    <source>
        <dbReference type="Pfam" id="PF00754"/>
    </source>
</evidence>
<dbReference type="InterPro" id="IPR031161">
    <property type="entry name" value="Peptidase_M60_dom"/>
</dbReference>
<comment type="caution">
    <text evidence="3">The sequence shown here is derived from an EMBL/GenBank/DDBJ whole genome shotgun (WGS) entry which is preliminary data.</text>
</comment>
<dbReference type="EMBL" id="AXZF01000026">
    <property type="protein sequence ID" value="ERT69405.1"/>
    <property type="molecule type" value="Genomic_DNA"/>
</dbReference>
<dbReference type="Gene3D" id="1.10.390.30">
    <property type="entry name" value="Peptidase M60, enhancin-like domain 3"/>
    <property type="match status" value="1"/>
</dbReference>
<reference evidence="3 4" key="1">
    <citation type="submission" date="2013-08" db="EMBL/GenBank/DDBJ databases">
        <authorList>
            <person name="Weinstock G."/>
            <person name="Sodergren E."/>
            <person name="Wylie T."/>
            <person name="Fulton L."/>
            <person name="Fulton R."/>
            <person name="Fronick C."/>
            <person name="O'Laughlin M."/>
            <person name="Godfrey J."/>
            <person name="Miner T."/>
            <person name="Herter B."/>
            <person name="Appelbaum E."/>
            <person name="Cordes M."/>
            <person name="Lek S."/>
            <person name="Wollam A."/>
            <person name="Pepin K.H."/>
            <person name="Palsikar V.B."/>
            <person name="Mitreva M."/>
            <person name="Wilson R.K."/>
        </authorList>
    </citation>
    <scope>NUCLEOTIDE SEQUENCE [LARGE SCALE GENOMIC DNA]</scope>
    <source>
        <strain evidence="3 4">ATCC BAA-474</strain>
    </source>
</reference>
<dbReference type="InterPro" id="IPR008979">
    <property type="entry name" value="Galactose-bd-like_sf"/>
</dbReference>
<feature type="domain" description="F5/8 type C" evidence="1">
    <location>
        <begin position="669"/>
        <end position="781"/>
    </location>
</feature>
<dbReference type="eggNOG" id="COG4733">
    <property type="taxonomic scope" value="Bacteria"/>
</dbReference>
<dbReference type="STRING" id="1319815.HMPREF0202_00675"/>
<evidence type="ECO:0008006" key="5">
    <source>
        <dbReference type="Google" id="ProtNLM"/>
    </source>
</evidence>
<accession>U7VCZ0</accession>
<dbReference type="HOGENOM" id="CLU_248460_0_0_0"/>
<evidence type="ECO:0000259" key="2">
    <source>
        <dbReference type="Pfam" id="PF13402"/>
    </source>
</evidence>
<dbReference type="InterPro" id="IPR042279">
    <property type="entry name" value="Pep_M60_3"/>
</dbReference>
<dbReference type="SUPFAM" id="SSF49785">
    <property type="entry name" value="Galactose-binding domain-like"/>
    <property type="match status" value="4"/>
</dbReference>
<organism evidence="3 4">
    <name type="scientific">Cetobacterium somerae ATCC BAA-474</name>
    <dbReference type="NCBI Taxonomy" id="1319815"/>
    <lineage>
        <taxon>Bacteria</taxon>
        <taxon>Fusobacteriati</taxon>
        <taxon>Fusobacteriota</taxon>
        <taxon>Fusobacteriia</taxon>
        <taxon>Fusobacteriales</taxon>
        <taxon>Fusobacteriaceae</taxon>
        <taxon>Cetobacterium</taxon>
    </lineage>
</organism>
<keyword evidence="4" id="KW-1185">Reference proteome</keyword>
<evidence type="ECO:0000313" key="3">
    <source>
        <dbReference type="EMBL" id="ERT69405.1"/>
    </source>
</evidence>
<dbReference type="Pfam" id="PF00754">
    <property type="entry name" value="F5_F8_type_C"/>
    <property type="match status" value="3"/>
</dbReference>
<dbReference type="Pfam" id="PF13402">
    <property type="entry name" value="Peptidase_M60"/>
    <property type="match status" value="1"/>
</dbReference>
<dbReference type="InterPro" id="IPR000421">
    <property type="entry name" value="FA58C"/>
</dbReference>
<proteinExistence type="predicted"/>
<dbReference type="Proteomes" id="UP000017081">
    <property type="component" value="Unassembled WGS sequence"/>
</dbReference>
<feature type="domain" description="F5/8 type C" evidence="1">
    <location>
        <begin position="377"/>
        <end position="490"/>
    </location>
</feature>
<gene>
    <name evidence="3" type="ORF">HMPREF0202_00675</name>
</gene>